<dbReference type="InterPro" id="IPR038740">
    <property type="entry name" value="BioF2-like_GNAT_dom"/>
</dbReference>
<organism evidence="2 3">
    <name type="scientific">Microbacterium kyungheense</name>
    <dbReference type="NCBI Taxonomy" id="1263636"/>
    <lineage>
        <taxon>Bacteria</taxon>
        <taxon>Bacillati</taxon>
        <taxon>Actinomycetota</taxon>
        <taxon>Actinomycetes</taxon>
        <taxon>Micrococcales</taxon>
        <taxon>Microbacteriaceae</taxon>
        <taxon>Microbacterium</taxon>
    </lineage>
</organism>
<keyword evidence="2" id="KW-0808">Transferase</keyword>
<gene>
    <name evidence="2" type="ORF">FB391_2803</name>
</gene>
<evidence type="ECO:0000313" key="3">
    <source>
        <dbReference type="Proteomes" id="UP000320235"/>
    </source>
</evidence>
<accession>A0A543ERU1</accession>
<sequence length="347" mass="38209">MSAVERISLLAERARARAHGLQVVIDESPTAEFERALEHLVPAEDDVARFVHRTLAQPTGTPKRNVVVRRRGEPVLATTLRARQDHWEIATATVAPSLPIPCRAGLLESALAAIGLDILIIDHVGDAKTDFRRQKLIPFDCYVAPLHDFDFDAYWRSTRLREDIRRAQRKTADHRIVNDDLAMVEWTIDTWEGRWTDHPNDEAGAADDLRAIWPELLRRGRLMSAALVTPDGTPVASNVNMVDGDTLVGLITARNTEIPASGGSIGTLAAIACFDAARDAGLAKVDIGGYHDQYKRRLAPAGRVAFAVEIAPRVFSASTTAGLERIARGVMRRVRALAARLFRRAAD</sequence>
<dbReference type="Pfam" id="PF13480">
    <property type="entry name" value="Acetyltransf_6"/>
    <property type="match status" value="1"/>
</dbReference>
<protein>
    <submittedName>
        <fullName evidence="2">Acetyltransferase (GNAT) family protein</fullName>
    </submittedName>
</protein>
<dbReference type="AlphaFoldDB" id="A0A543ERU1"/>
<evidence type="ECO:0000259" key="1">
    <source>
        <dbReference type="Pfam" id="PF13480"/>
    </source>
</evidence>
<dbReference type="GO" id="GO:0016740">
    <property type="term" value="F:transferase activity"/>
    <property type="evidence" value="ECO:0007669"/>
    <property type="project" value="UniProtKB-KW"/>
</dbReference>
<dbReference type="Proteomes" id="UP000320235">
    <property type="component" value="Unassembled WGS sequence"/>
</dbReference>
<feature type="domain" description="BioF2-like acetyltransferase" evidence="1">
    <location>
        <begin position="159"/>
        <end position="296"/>
    </location>
</feature>
<dbReference type="EMBL" id="VFPE01000004">
    <property type="protein sequence ID" value="TQM24290.1"/>
    <property type="molecule type" value="Genomic_DNA"/>
</dbReference>
<keyword evidence="3" id="KW-1185">Reference proteome</keyword>
<evidence type="ECO:0000313" key="2">
    <source>
        <dbReference type="EMBL" id="TQM24290.1"/>
    </source>
</evidence>
<name>A0A543ERU1_9MICO</name>
<dbReference type="InterPro" id="IPR016181">
    <property type="entry name" value="Acyl_CoA_acyltransferase"/>
</dbReference>
<dbReference type="SUPFAM" id="SSF55729">
    <property type="entry name" value="Acyl-CoA N-acyltransferases (Nat)"/>
    <property type="match status" value="1"/>
</dbReference>
<comment type="caution">
    <text evidence="2">The sequence shown here is derived from an EMBL/GenBank/DDBJ whole genome shotgun (WGS) entry which is preliminary data.</text>
</comment>
<proteinExistence type="predicted"/>
<reference evidence="2 3" key="1">
    <citation type="submission" date="2019-06" db="EMBL/GenBank/DDBJ databases">
        <title>Sequencing the genomes of 1000 actinobacteria strains.</title>
        <authorList>
            <person name="Klenk H.-P."/>
        </authorList>
    </citation>
    <scope>NUCLEOTIDE SEQUENCE [LARGE SCALE GENOMIC DNA]</scope>
    <source>
        <strain evidence="2 3">DSM 105492</strain>
    </source>
</reference>